<reference evidence="3" key="1">
    <citation type="journal article" date="2019" name="Int. J. Syst. Evol. Microbiol.">
        <title>The Global Catalogue of Microorganisms (GCM) 10K type strain sequencing project: providing services to taxonomists for standard genome sequencing and annotation.</title>
        <authorList>
            <consortium name="The Broad Institute Genomics Platform"/>
            <consortium name="The Broad Institute Genome Sequencing Center for Infectious Disease"/>
            <person name="Wu L."/>
            <person name="Ma J."/>
        </authorList>
    </citation>
    <scope>NUCLEOTIDE SEQUENCE [LARGE SCALE GENOMIC DNA]</scope>
    <source>
        <strain evidence="3">JCM 15442</strain>
    </source>
</reference>
<feature type="region of interest" description="Disordered" evidence="1">
    <location>
        <begin position="85"/>
        <end position="109"/>
    </location>
</feature>
<evidence type="ECO:0000256" key="1">
    <source>
        <dbReference type="SAM" id="MobiDB-lite"/>
    </source>
</evidence>
<organism evidence="2 3">
    <name type="scientific">Deinococcus aerolatus</name>
    <dbReference type="NCBI Taxonomy" id="522487"/>
    <lineage>
        <taxon>Bacteria</taxon>
        <taxon>Thermotogati</taxon>
        <taxon>Deinococcota</taxon>
        <taxon>Deinococci</taxon>
        <taxon>Deinococcales</taxon>
        <taxon>Deinococcaceae</taxon>
        <taxon>Deinococcus</taxon>
    </lineage>
</organism>
<proteinExistence type="predicted"/>
<comment type="caution">
    <text evidence="2">The sequence shown here is derived from an EMBL/GenBank/DDBJ whole genome shotgun (WGS) entry which is preliminary data.</text>
</comment>
<dbReference type="Proteomes" id="UP000639973">
    <property type="component" value="Unassembled WGS sequence"/>
</dbReference>
<gene>
    <name evidence="2" type="ORF">GCM10010840_25130</name>
</gene>
<keyword evidence="3" id="KW-1185">Reference proteome</keyword>
<evidence type="ECO:0000313" key="3">
    <source>
        <dbReference type="Proteomes" id="UP000639973"/>
    </source>
</evidence>
<dbReference type="EMBL" id="BMOL01000011">
    <property type="protein sequence ID" value="GGL86165.1"/>
    <property type="molecule type" value="Genomic_DNA"/>
</dbReference>
<sequence>MHQAHHRQPAQHIEDQGKVGLDGVHWAHDTGQAAAKQGYGLLPGPQRNAGHDEVWQRGGEESLVRQEINKKTVIWPVLESVSCPGLPFSGHDGPHGRVMAGWERREERT</sequence>
<accession>A0ABQ2GCV1</accession>
<name>A0ABQ2GCV1_9DEIO</name>
<evidence type="ECO:0000313" key="2">
    <source>
        <dbReference type="EMBL" id="GGL86165.1"/>
    </source>
</evidence>
<protein>
    <submittedName>
        <fullName evidence="2">Uncharacterized protein</fullName>
    </submittedName>
</protein>